<dbReference type="AlphaFoldDB" id="A0A9D7SYT6"/>
<dbReference type="EMBL" id="JADKGY010000016">
    <property type="protein sequence ID" value="MBK9983299.1"/>
    <property type="molecule type" value="Genomic_DNA"/>
</dbReference>
<feature type="domain" description="Putative auto-transporter adhesin head GIN" evidence="1">
    <location>
        <begin position="50"/>
        <end position="107"/>
    </location>
</feature>
<comment type="caution">
    <text evidence="2">The sequence shown here is derived from an EMBL/GenBank/DDBJ whole genome shotgun (WGS) entry which is preliminary data.</text>
</comment>
<gene>
    <name evidence="2" type="ORF">IPP15_13020</name>
</gene>
<dbReference type="Pfam" id="PF10988">
    <property type="entry name" value="DUF2807"/>
    <property type="match status" value="1"/>
</dbReference>
<protein>
    <submittedName>
        <fullName evidence="2">DUF2807 domain-containing protein</fullName>
    </submittedName>
</protein>
<evidence type="ECO:0000259" key="1">
    <source>
        <dbReference type="Pfam" id="PF10988"/>
    </source>
</evidence>
<dbReference type="Gene3D" id="2.160.20.120">
    <property type="match status" value="1"/>
</dbReference>
<evidence type="ECO:0000313" key="3">
    <source>
        <dbReference type="Proteomes" id="UP000808337"/>
    </source>
</evidence>
<reference evidence="2 3" key="1">
    <citation type="submission" date="2020-10" db="EMBL/GenBank/DDBJ databases">
        <title>Connecting structure to function with the recovery of over 1000 high-quality activated sludge metagenome-assembled genomes encoding full-length rRNA genes using long-read sequencing.</title>
        <authorList>
            <person name="Singleton C.M."/>
            <person name="Petriglieri F."/>
            <person name="Kristensen J.M."/>
            <person name="Kirkegaard R.H."/>
            <person name="Michaelsen T.Y."/>
            <person name="Andersen M.H."/>
            <person name="Karst S.M."/>
            <person name="Dueholm M.S."/>
            <person name="Nielsen P.H."/>
            <person name="Albertsen M."/>
        </authorList>
    </citation>
    <scope>NUCLEOTIDE SEQUENCE [LARGE SCALE GENOMIC DNA]</scope>
    <source>
        <strain evidence="2">Ribe_18-Q3-R11-54_MAXAC.273</strain>
    </source>
</reference>
<organism evidence="2 3">
    <name type="scientific">Candidatus Opimibacter skivensis</name>
    <dbReference type="NCBI Taxonomy" id="2982028"/>
    <lineage>
        <taxon>Bacteria</taxon>
        <taxon>Pseudomonadati</taxon>
        <taxon>Bacteroidota</taxon>
        <taxon>Saprospiria</taxon>
        <taxon>Saprospirales</taxon>
        <taxon>Saprospiraceae</taxon>
        <taxon>Candidatus Opimibacter</taxon>
    </lineage>
</organism>
<name>A0A9D7SYT6_9BACT</name>
<dbReference type="Proteomes" id="UP000808337">
    <property type="component" value="Unassembled WGS sequence"/>
</dbReference>
<dbReference type="InterPro" id="IPR021255">
    <property type="entry name" value="DUF2807"/>
</dbReference>
<accession>A0A9D7SYT6</accession>
<evidence type="ECO:0000313" key="2">
    <source>
        <dbReference type="EMBL" id="MBK9983299.1"/>
    </source>
</evidence>
<sequence length="113" mass="12773">MGLLLSYIRCSVLDEGMLIKGEGEVVETGHSLESPKESILHLTVMSSSHRSKQKITIEGQKNIIDNIIREVRNGVWHIAFDKSVKEAKDVTVYITLPKLQRITMSGRINKIDR</sequence>
<proteinExistence type="predicted"/>